<evidence type="ECO:0000256" key="5">
    <source>
        <dbReference type="SAM" id="SignalP"/>
    </source>
</evidence>
<dbReference type="Gene3D" id="3.40.50.1110">
    <property type="entry name" value="SGNH hydrolase"/>
    <property type="match status" value="2"/>
</dbReference>
<keyword evidence="7" id="KW-1185">Reference proteome</keyword>
<dbReference type="PANTHER" id="PTHR46020:SF4">
    <property type="entry name" value="OS04G0650200 PROTEIN"/>
    <property type="match status" value="1"/>
</dbReference>
<sequence length="661" mass="73310">MAKHILCIISIFLLPFMVFTEVKGAKKSYGIYDSNTARKLFVFGDSYVDTGNFVHSESYKPPNGMTFPGTPAGRFCDGRIITDDIASFLKIESPTPYALRNSSNMQYGINFAHGGTGIFNTSINGPNMTVQIDSFEKLIQQNIYTKIDLQSSIALVNAGGNDYTNALKTGRILDLPAFMESLVEQMSVNLNRIHNLGINKVAVGLLQPIGCLPALNVISLRTNCIGLLNLVSKDHNKKLLQAIQKLNNQAGKSVFITLDLYNSFLSAIETMQKKRAANSTLMNPLQPCCDVKNLGDSCGTSENLYFVMSVSAKISSMVKQIPSVTTLLLLFFFILREVEGAERLGEVKLFVFGDSYVDTGNLVNSISYKPPSGITFPGTPAGRFSDGRVLTDYIASFLKIKSPTPYVFRNSSELQYGINFAHGGTGIFNTLNEGPNMTVQIDWFERVIQQKIYTKTDLESSVALVSAAGNDYATFLQRKQGSMRDIHVFTASLIQQMSINLRRIHGLGINKIAVGLLEPIGCMPLITAASSYDKCLQPLNFISQNYSQMLLQIVQELNKELGKPVFVTLDLYNSFLSVLATMQKRRSEDPTLMNPLKPCCEGVSTEYYCGSVDEKGEKKYGLCEKPEFSFFWEGVHLSHNGWYGVYTMLYSSLRNLIQTKL</sequence>
<dbReference type="GO" id="GO:0016042">
    <property type="term" value="P:lipid catabolic process"/>
    <property type="evidence" value="ECO:0007669"/>
    <property type="project" value="UniProtKB-KW"/>
</dbReference>
<proteinExistence type="inferred from homology"/>
<dbReference type="InterPro" id="IPR001087">
    <property type="entry name" value="GDSL"/>
</dbReference>
<keyword evidence="3" id="KW-0442">Lipid degradation</keyword>
<name>A0A4D6N4M9_VIGUN</name>
<dbReference type="EMBL" id="CP039353">
    <property type="protein sequence ID" value="QCE07862.1"/>
    <property type="molecule type" value="Genomic_DNA"/>
</dbReference>
<dbReference type="InterPro" id="IPR036514">
    <property type="entry name" value="SGNH_hydro_sf"/>
</dbReference>
<reference evidence="6 7" key="1">
    <citation type="submission" date="2019-04" db="EMBL/GenBank/DDBJ databases">
        <title>An improved genome assembly and genetic linkage map for asparagus bean, Vigna unguiculata ssp. sesquipedialis.</title>
        <authorList>
            <person name="Xia Q."/>
            <person name="Zhang R."/>
            <person name="Dong Y."/>
        </authorList>
    </citation>
    <scope>NUCLEOTIDE SEQUENCE [LARGE SCALE GENOMIC DNA]</scope>
    <source>
        <tissue evidence="6">Leaf</tissue>
    </source>
</reference>
<evidence type="ECO:0000256" key="3">
    <source>
        <dbReference type="ARBA" id="ARBA00022963"/>
    </source>
</evidence>
<dbReference type="PANTHER" id="PTHR46020">
    <property type="entry name" value="OSJNBB0059K02.9 PROTEIN"/>
    <property type="match status" value="1"/>
</dbReference>
<accession>A0A4D6N4M9</accession>
<keyword evidence="4" id="KW-0443">Lipid metabolism</keyword>
<keyword evidence="2" id="KW-0378">Hydrolase</keyword>
<evidence type="ECO:0000256" key="4">
    <source>
        <dbReference type="ARBA" id="ARBA00023098"/>
    </source>
</evidence>
<protein>
    <submittedName>
        <fullName evidence="6">Zeta-carotene desaturase</fullName>
    </submittedName>
</protein>
<dbReference type="AlphaFoldDB" id="A0A4D6N4M9"/>
<keyword evidence="5" id="KW-0732">Signal</keyword>
<evidence type="ECO:0000256" key="1">
    <source>
        <dbReference type="ARBA" id="ARBA00008668"/>
    </source>
</evidence>
<evidence type="ECO:0000313" key="7">
    <source>
        <dbReference type="Proteomes" id="UP000501690"/>
    </source>
</evidence>
<organism evidence="6 7">
    <name type="scientific">Vigna unguiculata</name>
    <name type="common">Cowpea</name>
    <dbReference type="NCBI Taxonomy" id="3917"/>
    <lineage>
        <taxon>Eukaryota</taxon>
        <taxon>Viridiplantae</taxon>
        <taxon>Streptophyta</taxon>
        <taxon>Embryophyta</taxon>
        <taxon>Tracheophyta</taxon>
        <taxon>Spermatophyta</taxon>
        <taxon>Magnoliopsida</taxon>
        <taxon>eudicotyledons</taxon>
        <taxon>Gunneridae</taxon>
        <taxon>Pentapetalae</taxon>
        <taxon>rosids</taxon>
        <taxon>fabids</taxon>
        <taxon>Fabales</taxon>
        <taxon>Fabaceae</taxon>
        <taxon>Papilionoideae</taxon>
        <taxon>50 kb inversion clade</taxon>
        <taxon>NPAAA clade</taxon>
        <taxon>indigoferoid/millettioid clade</taxon>
        <taxon>Phaseoleae</taxon>
        <taxon>Vigna</taxon>
    </lineage>
</organism>
<feature type="signal peptide" evidence="5">
    <location>
        <begin position="1"/>
        <end position="24"/>
    </location>
</feature>
<evidence type="ECO:0000256" key="2">
    <source>
        <dbReference type="ARBA" id="ARBA00022801"/>
    </source>
</evidence>
<comment type="similarity">
    <text evidence="1">Belongs to the 'GDSL' lipolytic enzyme family.</text>
</comment>
<gene>
    <name evidence="6" type="ORF">DEO72_LG9g2883</name>
</gene>
<dbReference type="Pfam" id="PF00657">
    <property type="entry name" value="Lipase_GDSL"/>
    <property type="match status" value="2"/>
</dbReference>
<evidence type="ECO:0000313" key="6">
    <source>
        <dbReference type="EMBL" id="QCE07862.1"/>
    </source>
</evidence>
<dbReference type="GO" id="GO:0016788">
    <property type="term" value="F:hydrolase activity, acting on ester bonds"/>
    <property type="evidence" value="ECO:0007669"/>
    <property type="project" value="InterPro"/>
</dbReference>
<feature type="chain" id="PRO_5020041176" evidence="5">
    <location>
        <begin position="25"/>
        <end position="661"/>
    </location>
</feature>
<dbReference type="Proteomes" id="UP000501690">
    <property type="component" value="Linkage Group LG9"/>
</dbReference>